<proteinExistence type="predicted"/>
<dbReference type="Proteomes" id="UP000559117">
    <property type="component" value="Unassembled WGS sequence"/>
</dbReference>
<name>A0A840UKS8_9FIRM</name>
<reference evidence="1 2" key="1">
    <citation type="submission" date="2020-08" db="EMBL/GenBank/DDBJ databases">
        <title>Genomic Encyclopedia of Type Strains, Phase IV (KMG-IV): sequencing the most valuable type-strain genomes for metagenomic binning, comparative biology and taxonomic classification.</title>
        <authorList>
            <person name="Goeker M."/>
        </authorList>
    </citation>
    <scope>NUCLEOTIDE SEQUENCE [LARGE SCALE GENOMIC DNA]</scope>
    <source>
        <strain evidence="1 2">DSM 24661</strain>
    </source>
</reference>
<organism evidence="1 2">
    <name type="scientific">Pectinatus brassicae</name>
    <dbReference type="NCBI Taxonomy" id="862415"/>
    <lineage>
        <taxon>Bacteria</taxon>
        <taxon>Bacillati</taxon>
        <taxon>Bacillota</taxon>
        <taxon>Negativicutes</taxon>
        <taxon>Selenomonadales</taxon>
        <taxon>Selenomonadaceae</taxon>
        <taxon>Pectinatus</taxon>
    </lineage>
</organism>
<protein>
    <submittedName>
        <fullName evidence="1">Uncharacterized protein</fullName>
    </submittedName>
</protein>
<dbReference type="EMBL" id="JACHFH010000003">
    <property type="protein sequence ID" value="MBB5335318.1"/>
    <property type="molecule type" value="Genomic_DNA"/>
</dbReference>
<evidence type="ECO:0000313" key="2">
    <source>
        <dbReference type="Proteomes" id="UP000559117"/>
    </source>
</evidence>
<gene>
    <name evidence="1" type="ORF">HNR32_000438</name>
</gene>
<accession>A0A840UKS8</accession>
<keyword evidence="2" id="KW-1185">Reference proteome</keyword>
<dbReference type="AlphaFoldDB" id="A0A840UKS8"/>
<comment type="caution">
    <text evidence="1">The sequence shown here is derived from an EMBL/GenBank/DDBJ whole genome shotgun (WGS) entry which is preliminary data.</text>
</comment>
<sequence>MTSKPARCHCTAMMLYGKAQMNYDSEPGELPVCRSPLQDKVNP</sequence>
<evidence type="ECO:0000313" key="1">
    <source>
        <dbReference type="EMBL" id="MBB5335318.1"/>
    </source>
</evidence>